<keyword evidence="4" id="KW-1185">Reference proteome</keyword>
<dbReference type="Pfam" id="PF09999">
    <property type="entry name" value="DUF2240"/>
    <property type="match status" value="1"/>
</dbReference>
<dbReference type="AlphaFoldDB" id="A0A0F7PC30"/>
<evidence type="ECO:0000313" key="3">
    <source>
        <dbReference type="Proteomes" id="UP000060390"/>
    </source>
</evidence>
<dbReference type="HOGENOM" id="CLU_134817_0_0_2"/>
<evidence type="ECO:0000313" key="2">
    <source>
        <dbReference type="EMBL" id="ALG82676.1"/>
    </source>
</evidence>
<reference evidence="2 3" key="3">
    <citation type="journal article" date="2016" name="Stand. Genomic Sci.">
        <title>Complete genome sequence of 'Halanaeroarchaeum sulfurireducens' M27-SA2, a sulfur-reducing and acetate-oxidizing haloarchaeon from the deep-sea hypersaline anoxic lake Medee.</title>
        <authorList>
            <person name="Messina E."/>
            <person name="Sorokin D.Y."/>
            <person name="Kublanov I.V."/>
            <person name="Toshchakov S."/>
            <person name="Lopatina A."/>
            <person name="Arcadi E."/>
            <person name="Smedile F."/>
            <person name="La Spada G."/>
            <person name="La Cono V."/>
            <person name="Yakimov M.M."/>
        </authorList>
    </citation>
    <scope>NUCLEOTIDE SEQUENCE [LARGE SCALE GENOMIC DNA]</scope>
    <source>
        <strain evidence="2 3">M27-SA2</strain>
    </source>
</reference>
<gene>
    <name evidence="2" type="ORF">HLASA_1797</name>
    <name evidence="1" type="ORF">HLASF_1811</name>
</gene>
<organism evidence="1 4">
    <name type="scientific">Halanaeroarchaeum sulfurireducens</name>
    <dbReference type="NCBI Taxonomy" id="1604004"/>
    <lineage>
        <taxon>Archaea</taxon>
        <taxon>Methanobacteriati</taxon>
        <taxon>Methanobacteriota</taxon>
        <taxon>Stenosarchaea group</taxon>
        <taxon>Halobacteria</taxon>
        <taxon>Halobacteriales</taxon>
        <taxon>Halobacteriaceae</taxon>
        <taxon>Halanaeroarchaeum</taxon>
    </lineage>
</organism>
<accession>A0A0F7PC30</accession>
<dbReference type="PATRIC" id="fig|1604004.4.peg.1894"/>
<evidence type="ECO:0008006" key="5">
    <source>
        <dbReference type="Google" id="ProtNLM"/>
    </source>
</evidence>
<dbReference type="Proteomes" id="UP000060390">
    <property type="component" value="Chromosome"/>
</dbReference>
<dbReference type="InterPro" id="IPR018716">
    <property type="entry name" value="DUF2240"/>
</dbReference>
<reference evidence="1 4" key="1">
    <citation type="journal article" date="2015" name="ISME J.">
        <title>Elemental sulfur and acetate can support life of a novel strictly anaerobic haloarchaeon.</title>
        <authorList>
            <person name="Sorokin D.Y."/>
            <person name="Kublanov I.V."/>
            <person name="Gavrilov S.N."/>
            <person name="Rojo D."/>
            <person name="Roman P."/>
            <person name="Golyshin P.N."/>
            <person name="Slepak V.Z."/>
            <person name="Smedile F."/>
            <person name="Ferrer M."/>
            <person name="Messina E."/>
            <person name="La Cono V."/>
            <person name="Yakimov M.M."/>
        </authorList>
    </citation>
    <scope>NUCLEOTIDE SEQUENCE [LARGE SCALE GENOMIC DNA]</scope>
    <source>
        <strain evidence="1 4">HSR2</strain>
    </source>
</reference>
<sequence>MTTVRGSDALSSTMTLRVVVAAPFKGTGRDRMGEQAFVVALSLDRDWVSPDQAKRLVEVAERSGLIERDEDDLVATFPYDEVPIPDDFEPDASIFQERSAFERVLDALVDDGMDRQSAVAAINERQRDLGVTAEVAAVLTARAEGVDVPEAATKAHESVVR</sequence>
<dbReference type="STRING" id="1604004.HLASA_1797"/>
<name>A0A0F7PC30_9EURY</name>
<evidence type="ECO:0000313" key="4">
    <source>
        <dbReference type="Proteomes" id="UP000069906"/>
    </source>
</evidence>
<dbReference type="EMBL" id="CP008874">
    <property type="protein sequence ID" value="AKH98282.1"/>
    <property type="molecule type" value="Genomic_DNA"/>
</dbReference>
<evidence type="ECO:0000313" key="1">
    <source>
        <dbReference type="EMBL" id="AKH98282.1"/>
    </source>
</evidence>
<proteinExistence type="predicted"/>
<dbReference type="KEGG" id="hsu:HLASF_1811"/>
<protein>
    <recommendedName>
        <fullName evidence="5">DUF2240 family protein</fullName>
    </recommendedName>
</protein>
<dbReference type="EMBL" id="CP011564">
    <property type="protein sequence ID" value="ALG82676.1"/>
    <property type="molecule type" value="Genomic_DNA"/>
</dbReference>
<dbReference type="Proteomes" id="UP000069906">
    <property type="component" value="Chromosome"/>
</dbReference>
<reference evidence="3" key="2">
    <citation type="submission" date="2015-05" db="EMBL/GenBank/DDBJ databases">
        <title>Complete genome sequence of Halanaeroarchaeum sulfurireducens type strain M27-SA2, a sulfate-reducer haloarchaeon from marine anoxic lake Medee.</title>
        <authorList>
            <person name="Messina E."/>
            <person name="Kublanov I.V."/>
            <person name="Toshchakov S."/>
            <person name="Arcadi E."/>
            <person name="La Spada G."/>
            <person name="La Cono V."/>
            <person name="Yakimov M.M."/>
        </authorList>
    </citation>
    <scope>NUCLEOTIDE SEQUENCE [LARGE SCALE GENOMIC DNA]</scope>
    <source>
        <strain evidence="3">M27-SA2</strain>
    </source>
</reference>
<dbReference type="KEGG" id="hsf:HLASA_1797"/>